<dbReference type="Pfam" id="PF13407">
    <property type="entry name" value="Peripla_BP_4"/>
    <property type="match status" value="1"/>
</dbReference>
<dbReference type="CDD" id="cd06309">
    <property type="entry name" value="PBP1_galactofuranose_YtfQ-like"/>
    <property type="match status" value="1"/>
</dbReference>
<reference evidence="6 7" key="1">
    <citation type="submission" date="2019-02" db="EMBL/GenBank/DDBJ databases">
        <title>Siculibacillus lacustris gen. nov., sp. nov., a new rosette-forming bacterium isolated from a freshwater crater lake (Lake St. Ana, Romania).</title>
        <authorList>
            <person name="Felfoldi T."/>
            <person name="Marton Z."/>
            <person name="Szabo A."/>
            <person name="Mentes A."/>
            <person name="Boka K."/>
            <person name="Marialigeti K."/>
            <person name="Mathe I."/>
            <person name="Koncz M."/>
            <person name="Schumann P."/>
            <person name="Toth E."/>
        </authorList>
    </citation>
    <scope>NUCLEOTIDE SEQUENCE [LARGE SCALE GENOMIC DNA]</scope>
    <source>
        <strain evidence="6 7">SA-279</strain>
    </source>
</reference>
<dbReference type="SUPFAM" id="SSF53822">
    <property type="entry name" value="Periplasmic binding protein-like I"/>
    <property type="match status" value="1"/>
</dbReference>
<dbReference type="GO" id="GO:0030246">
    <property type="term" value="F:carbohydrate binding"/>
    <property type="evidence" value="ECO:0007669"/>
    <property type="project" value="UniProtKB-ARBA"/>
</dbReference>
<dbReference type="Gene3D" id="3.40.50.2300">
    <property type="match status" value="2"/>
</dbReference>
<evidence type="ECO:0000256" key="4">
    <source>
        <dbReference type="SAM" id="SignalP"/>
    </source>
</evidence>
<feature type="domain" description="Periplasmic binding protein" evidence="5">
    <location>
        <begin position="28"/>
        <end position="287"/>
    </location>
</feature>
<comment type="similarity">
    <text evidence="2">Belongs to the bacterial solute-binding protein 2 family.</text>
</comment>
<dbReference type="GO" id="GO:0030313">
    <property type="term" value="C:cell envelope"/>
    <property type="evidence" value="ECO:0007669"/>
    <property type="project" value="UniProtKB-SubCell"/>
</dbReference>
<dbReference type="PANTHER" id="PTHR46847">
    <property type="entry name" value="D-ALLOSE-BINDING PERIPLASMIC PROTEIN-RELATED"/>
    <property type="match status" value="1"/>
</dbReference>
<evidence type="ECO:0000256" key="1">
    <source>
        <dbReference type="ARBA" id="ARBA00004196"/>
    </source>
</evidence>
<evidence type="ECO:0000313" key="6">
    <source>
        <dbReference type="EMBL" id="TBW38748.1"/>
    </source>
</evidence>
<dbReference type="Proteomes" id="UP000292781">
    <property type="component" value="Unassembled WGS sequence"/>
</dbReference>
<evidence type="ECO:0000259" key="5">
    <source>
        <dbReference type="Pfam" id="PF13407"/>
    </source>
</evidence>
<organism evidence="6 7">
    <name type="scientific">Siculibacillus lacustris</name>
    <dbReference type="NCBI Taxonomy" id="1549641"/>
    <lineage>
        <taxon>Bacteria</taxon>
        <taxon>Pseudomonadati</taxon>
        <taxon>Pseudomonadota</taxon>
        <taxon>Alphaproteobacteria</taxon>
        <taxon>Hyphomicrobiales</taxon>
        <taxon>Ancalomicrobiaceae</taxon>
        <taxon>Siculibacillus</taxon>
    </lineage>
</organism>
<comment type="subcellular location">
    <subcellularLocation>
        <location evidence="1">Cell envelope</location>
    </subcellularLocation>
</comment>
<name>A0A4Q9VUP6_9HYPH</name>
<dbReference type="PANTHER" id="PTHR46847:SF3">
    <property type="entry name" value="GALACTOFURANOSE-BINDING PROTEIN YTFQ"/>
    <property type="match status" value="1"/>
</dbReference>
<evidence type="ECO:0000313" key="7">
    <source>
        <dbReference type="Proteomes" id="UP000292781"/>
    </source>
</evidence>
<gene>
    <name evidence="6" type="ORF">EYW49_08640</name>
</gene>
<keyword evidence="3 4" id="KW-0732">Signal</keyword>
<dbReference type="RefSeq" id="WP_131308281.1">
    <property type="nucleotide sequence ID" value="NZ_SJFN01000010.1"/>
</dbReference>
<dbReference type="EMBL" id="SJFN01000010">
    <property type="protein sequence ID" value="TBW38748.1"/>
    <property type="molecule type" value="Genomic_DNA"/>
</dbReference>
<evidence type="ECO:0000256" key="3">
    <source>
        <dbReference type="ARBA" id="ARBA00022729"/>
    </source>
</evidence>
<feature type="chain" id="PRO_5020526383" evidence="4">
    <location>
        <begin position="26"/>
        <end position="316"/>
    </location>
</feature>
<sequence>MTRTKLLGAATFGFGLLLAAGSASALTIGFSQVGSEGDWRPAFSKDMKDEAAKRNIDLKYSDAQGKEENQLKAVRSFIAQKVDAIIIAPVVVTGWDAVLKEAKAAKIPVFLADRDVDSDPSLFVTRISADFNLEGRLAGAWLAQASKGKCDVVELQGTVGSAPALQRKKGFESVTALFPDIKIVKSQSGDFTTAGGKEVAESFIKATNGFKGICAVYAHNDNMQLGAIQAMKEAGLKPGKDVLLVSVDGVPDMFRLLAAGEANASVELKSDIGKNIYDVVEAYLKGKTDFPKWVLIPSDLHTQADAAAELAKRGLK</sequence>
<dbReference type="OrthoDB" id="9813037at2"/>
<feature type="signal peptide" evidence="4">
    <location>
        <begin position="1"/>
        <end position="25"/>
    </location>
</feature>
<dbReference type="InterPro" id="IPR025997">
    <property type="entry name" value="SBP_2_dom"/>
</dbReference>
<dbReference type="InterPro" id="IPR028082">
    <property type="entry name" value="Peripla_BP_I"/>
</dbReference>
<dbReference type="AlphaFoldDB" id="A0A4Q9VUP6"/>
<protein>
    <submittedName>
        <fullName evidence="6">ABC transporter substrate-binding protein</fullName>
    </submittedName>
</protein>
<accession>A0A4Q9VUP6</accession>
<evidence type="ECO:0000256" key="2">
    <source>
        <dbReference type="ARBA" id="ARBA00007639"/>
    </source>
</evidence>
<comment type="caution">
    <text evidence="6">The sequence shown here is derived from an EMBL/GenBank/DDBJ whole genome shotgun (WGS) entry which is preliminary data.</text>
</comment>
<keyword evidence="7" id="KW-1185">Reference proteome</keyword>
<proteinExistence type="inferred from homology"/>